<dbReference type="AlphaFoldDB" id="A0AAU8K1I3"/>
<dbReference type="Gene3D" id="3.30.70.1230">
    <property type="entry name" value="Nucleotide cyclase"/>
    <property type="match status" value="1"/>
</dbReference>
<organism evidence="4">
    <name type="scientific">Kitasatospora camelliae</name>
    <dbReference type="NCBI Taxonomy" id="3156397"/>
    <lineage>
        <taxon>Bacteria</taxon>
        <taxon>Bacillati</taxon>
        <taxon>Actinomycetota</taxon>
        <taxon>Actinomycetes</taxon>
        <taxon>Kitasatosporales</taxon>
        <taxon>Streptomycetaceae</taxon>
        <taxon>Kitasatospora</taxon>
    </lineage>
</organism>
<dbReference type="KEGG" id="kcm:ABWK59_25795"/>
<dbReference type="Gene3D" id="3.40.50.300">
    <property type="entry name" value="P-loop containing nucleotide triphosphate hydrolases"/>
    <property type="match status" value="1"/>
</dbReference>
<protein>
    <submittedName>
        <fullName evidence="4">Adenylate/guanylate cyclase domain-containing protein</fullName>
    </submittedName>
</protein>
<dbReference type="SUPFAM" id="SSF52540">
    <property type="entry name" value="P-loop containing nucleoside triphosphate hydrolases"/>
    <property type="match status" value="1"/>
</dbReference>
<dbReference type="InterPro" id="IPR041664">
    <property type="entry name" value="AAA_16"/>
</dbReference>
<evidence type="ECO:0000259" key="3">
    <source>
        <dbReference type="PROSITE" id="PS50125"/>
    </source>
</evidence>
<dbReference type="GO" id="GO:0035556">
    <property type="term" value="P:intracellular signal transduction"/>
    <property type="evidence" value="ECO:0007669"/>
    <property type="project" value="InterPro"/>
</dbReference>
<name>A0AAU8K1I3_9ACTN</name>
<keyword evidence="2" id="KW-0067">ATP-binding</keyword>
<dbReference type="PROSITE" id="PS50125">
    <property type="entry name" value="GUANYLATE_CYCLASE_2"/>
    <property type="match status" value="1"/>
</dbReference>
<dbReference type="GO" id="GO:0009190">
    <property type="term" value="P:cyclic nucleotide biosynthetic process"/>
    <property type="evidence" value="ECO:0007669"/>
    <property type="project" value="InterPro"/>
</dbReference>
<keyword evidence="1" id="KW-0547">Nucleotide-binding</keyword>
<dbReference type="GO" id="GO:0005737">
    <property type="term" value="C:cytoplasm"/>
    <property type="evidence" value="ECO:0007669"/>
    <property type="project" value="TreeGrafter"/>
</dbReference>
<dbReference type="RefSeq" id="WP_354642997.1">
    <property type="nucleotide sequence ID" value="NZ_CP159872.1"/>
</dbReference>
<sequence>MNCSSCRSALPPDARFCPSCGAPCAPAGPAAAVEGRKVVTVLFCDLVGSTALSGRLDPETLRSVTLRYFELMRQQIEAHGGTLEKFIGDAVMAVFGVPAVREDDARRAVAAALGMVGALERLNTELDAALGVRLTVRIGVNTGRVVTGSDSSARQALVSGEVVNVAARLEQNAGPGEILIGPDTRLAGGPAVRVEEVGPLHLKGKAEPVTAYRLLGLGDDAPELLRRFDVRFVGRDAELAELDAALERAVTGGTQRLLVHGEAGQGKTRLVREWLDRAAARTAVHGAGRCRPYGDQGSLRPLADAVAPLLGHRQAGGGPADPEVLCDLLGVIDPDERAALAEALAVLAAGLLLDGTPDPSLEDTCAALVRVLTAVARRRPVVLVVDDCHWAGPVLLEVLDRLARDLGPAPVLMLGLARPEILDGTPPGGRQLLLSGLSDRESAVLAAELVEVGTHGELPESLLERSGGNPLHLEQLLATVSETGSRDELPPTVQALLGARIDALGAAERLALDLGAVVGREFDADELAVLAADRGGSVPAALLGLSRRRLVEPGPGGGGLPFRFTSGLVQEITYQSMSKRSRAERHERAAQLPSVRAAGAGAVGGHLERAHRLRSELGLLDEGTERLRTAAAEALTRAGGQALARADLSWAEDLLTRALALHPPAAHTPTGLGAARRLGEVKLALGRTAEGRALLAEVAAGAADPVEAAHARLALAGPGRAGEAEPPAAAARALLPVFEAAADDLGQARACLRLAQDHQVQGRHGEADRFLVRALSHAVRADGEAERAAALGAMGVSLWRGPEPVPQAVARCRTLLAEHGRRRRTVRVTLNCPLAILLALHGQPDAARDRLAEAGRLARELGYAEARVFLPVFAATVETLAGHRPRAIEELDAAAAAARELGAGALLGTVALESARLLLDAEEWSAARHALAPAEAGGARPHAETVDLDGLRARLAAADGDAGRALRLADQAVAAAERTDSPVLQGNAALDRAHVLRLLGRPAEAATAAAVARARFTAKGHLPGVGWTDRFLPAAGQDRAPYPHREEQPS</sequence>
<evidence type="ECO:0000256" key="2">
    <source>
        <dbReference type="ARBA" id="ARBA00022840"/>
    </source>
</evidence>
<feature type="domain" description="Guanylate cyclase" evidence="3">
    <location>
        <begin position="40"/>
        <end position="170"/>
    </location>
</feature>
<dbReference type="InterPro" id="IPR001054">
    <property type="entry name" value="A/G_cyclase"/>
</dbReference>
<dbReference type="InterPro" id="IPR011990">
    <property type="entry name" value="TPR-like_helical_dom_sf"/>
</dbReference>
<evidence type="ECO:0000256" key="1">
    <source>
        <dbReference type="ARBA" id="ARBA00022741"/>
    </source>
</evidence>
<reference evidence="4" key="1">
    <citation type="submission" date="2024-06" db="EMBL/GenBank/DDBJ databases">
        <title>The genome sequences of Kitasatospora sp. strain HUAS MG31.</title>
        <authorList>
            <person name="Mo P."/>
        </authorList>
    </citation>
    <scope>NUCLEOTIDE SEQUENCE</scope>
    <source>
        <strain evidence="4">HUAS MG31</strain>
    </source>
</reference>
<dbReference type="Pfam" id="PF00211">
    <property type="entry name" value="Guanylate_cyc"/>
    <property type="match status" value="1"/>
</dbReference>
<proteinExistence type="predicted"/>
<dbReference type="Pfam" id="PF13191">
    <property type="entry name" value="AAA_16"/>
    <property type="match status" value="1"/>
</dbReference>
<dbReference type="SMART" id="SM00044">
    <property type="entry name" value="CYCc"/>
    <property type="match status" value="1"/>
</dbReference>
<dbReference type="InterPro" id="IPR027417">
    <property type="entry name" value="P-loop_NTPase"/>
</dbReference>
<dbReference type="PANTHER" id="PTHR16305">
    <property type="entry name" value="TESTICULAR SOLUBLE ADENYLYL CYCLASE"/>
    <property type="match status" value="1"/>
</dbReference>
<dbReference type="GO" id="GO:0005524">
    <property type="term" value="F:ATP binding"/>
    <property type="evidence" value="ECO:0007669"/>
    <property type="project" value="UniProtKB-KW"/>
</dbReference>
<dbReference type="PANTHER" id="PTHR16305:SF28">
    <property type="entry name" value="GUANYLATE CYCLASE DOMAIN-CONTAINING PROTEIN"/>
    <property type="match status" value="1"/>
</dbReference>
<dbReference type="GO" id="GO:0004016">
    <property type="term" value="F:adenylate cyclase activity"/>
    <property type="evidence" value="ECO:0007669"/>
    <property type="project" value="UniProtKB-ARBA"/>
</dbReference>
<gene>
    <name evidence="4" type="ORF">ABWK59_25795</name>
</gene>
<dbReference type="CDD" id="cd07302">
    <property type="entry name" value="CHD"/>
    <property type="match status" value="1"/>
</dbReference>
<dbReference type="SUPFAM" id="SSF55073">
    <property type="entry name" value="Nucleotide cyclase"/>
    <property type="match status" value="1"/>
</dbReference>
<dbReference type="EMBL" id="CP159872">
    <property type="protein sequence ID" value="XCM82071.1"/>
    <property type="molecule type" value="Genomic_DNA"/>
</dbReference>
<dbReference type="Gene3D" id="1.25.40.10">
    <property type="entry name" value="Tetratricopeptide repeat domain"/>
    <property type="match status" value="1"/>
</dbReference>
<accession>A0AAU8K1I3</accession>
<dbReference type="InterPro" id="IPR029787">
    <property type="entry name" value="Nucleotide_cyclase"/>
</dbReference>
<evidence type="ECO:0000313" key="4">
    <source>
        <dbReference type="EMBL" id="XCM82071.1"/>
    </source>
</evidence>